<evidence type="ECO:0000313" key="3">
    <source>
        <dbReference type="Proteomes" id="UP000274117"/>
    </source>
</evidence>
<evidence type="ECO:0000256" key="1">
    <source>
        <dbReference type="SAM" id="Phobius"/>
    </source>
</evidence>
<evidence type="ECO:0008006" key="4">
    <source>
        <dbReference type="Google" id="ProtNLM"/>
    </source>
</evidence>
<gene>
    <name evidence="2" type="ORF">EI998_08020</name>
</gene>
<protein>
    <recommendedName>
        <fullName evidence="4">Oligosaccharide repeat unit polymerase</fullName>
    </recommendedName>
</protein>
<feature type="transmembrane region" description="Helical" evidence="1">
    <location>
        <begin position="127"/>
        <end position="145"/>
    </location>
</feature>
<feature type="transmembrane region" description="Helical" evidence="1">
    <location>
        <begin position="219"/>
        <end position="240"/>
    </location>
</feature>
<keyword evidence="1" id="KW-0812">Transmembrane</keyword>
<feature type="transmembrane region" description="Helical" evidence="1">
    <location>
        <begin position="53"/>
        <end position="72"/>
    </location>
</feature>
<reference evidence="2 3" key="1">
    <citation type="submission" date="2018-11" db="EMBL/GenBank/DDBJ databases">
        <authorList>
            <person name="Stevens M.J."/>
            <person name="Cernela N."/>
            <person name="Spoerry Serrano N."/>
            <person name="Schmitt S."/>
            <person name="Schrenzel J."/>
            <person name="Stephan R."/>
        </authorList>
    </citation>
    <scope>NUCLEOTIDE SEQUENCE [LARGE SCALE GENOMIC DNA]</scope>
    <source>
        <strain evidence="2 3">PP422</strain>
    </source>
</reference>
<keyword evidence="1" id="KW-0472">Membrane</keyword>
<accession>A0A3R8R6V6</accession>
<keyword evidence="1" id="KW-1133">Transmembrane helix</keyword>
<dbReference type="Proteomes" id="UP000274117">
    <property type="component" value="Unassembled WGS sequence"/>
</dbReference>
<dbReference type="AlphaFoldDB" id="A0A3R8R6V6"/>
<comment type="caution">
    <text evidence="2">The sequence shown here is derived from an EMBL/GenBank/DDBJ whole genome shotgun (WGS) entry which is preliminary data.</text>
</comment>
<evidence type="ECO:0000313" key="2">
    <source>
        <dbReference type="EMBL" id="RRR51711.1"/>
    </source>
</evidence>
<name>A0A3R8R6V6_STRSU</name>
<reference evidence="2 3" key="2">
    <citation type="submission" date="2018-12" db="EMBL/GenBank/DDBJ databases">
        <title>Whole-genome sequences of fifteen clinical Streptococcus suis strains isolated from pigs between 2006 and 2018.</title>
        <authorList>
            <person name="Stevens M.J.A."/>
            <person name="Cernela N."/>
            <person name="Spoerry Serrano N."/>
            <person name="Schmitt S."/>
            <person name="Schrenzel J."/>
            <person name="Stephan R."/>
        </authorList>
    </citation>
    <scope>NUCLEOTIDE SEQUENCE [LARGE SCALE GENOMIC DNA]</scope>
    <source>
        <strain evidence="2 3">PP422</strain>
    </source>
</reference>
<organism evidence="2 3">
    <name type="scientific">Streptococcus suis</name>
    <dbReference type="NCBI Taxonomy" id="1307"/>
    <lineage>
        <taxon>Bacteria</taxon>
        <taxon>Bacillati</taxon>
        <taxon>Bacillota</taxon>
        <taxon>Bacilli</taxon>
        <taxon>Lactobacillales</taxon>
        <taxon>Streptococcaceae</taxon>
        <taxon>Streptococcus</taxon>
    </lineage>
</organism>
<feature type="transmembrane region" description="Helical" evidence="1">
    <location>
        <begin position="99"/>
        <end position="115"/>
    </location>
</feature>
<dbReference type="EMBL" id="RSDO01000014">
    <property type="protein sequence ID" value="RRR51711.1"/>
    <property type="molecule type" value="Genomic_DNA"/>
</dbReference>
<feature type="transmembrane region" description="Helical" evidence="1">
    <location>
        <begin position="31"/>
        <end position="47"/>
    </location>
</feature>
<feature type="transmembrane region" description="Helical" evidence="1">
    <location>
        <begin position="261"/>
        <end position="284"/>
    </location>
</feature>
<sequence length="291" mass="33519">MIYTFYLPYAVLILSRITDFSYLFTSKFIEYMNYVIIVSAFIAKYVFHNATNYMPYSYNLLPIWLLFVFNFIHRPSLLKAGIAIVMLLEGVIYGARGPLIWLAVGGFLCLFIDLIEKKVLRHLTLKTFLQIFSGLALFAGIFLFLRRVLASVHIEGSYILNRINQGIIGESTGRKFMIETAIAHLKIMGGEINGAFFDRTLMPDGIYVHNFILETYLSFGWVLGTMILLFLVYFIGTTFFRASMTNKKVVVFAVSAFFLKFFVTGSMYGDYSFIIMLSVVYAVYRQEMWKD</sequence>
<proteinExistence type="predicted"/>